<dbReference type="InterPro" id="IPR000792">
    <property type="entry name" value="Tscrpt_reg_LuxR_C"/>
</dbReference>
<dbReference type="GO" id="GO:0006355">
    <property type="term" value="P:regulation of DNA-templated transcription"/>
    <property type="evidence" value="ECO:0007669"/>
    <property type="project" value="InterPro"/>
</dbReference>
<dbReference type="InterPro" id="IPR016032">
    <property type="entry name" value="Sig_transdc_resp-reg_C-effctor"/>
</dbReference>
<dbReference type="EMBL" id="BFAV01000073">
    <property type="protein sequence ID" value="GBF33085.1"/>
    <property type="molecule type" value="Genomic_DNA"/>
</dbReference>
<dbReference type="Pfam" id="PF00196">
    <property type="entry name" value="GerE"/>
    <property type="match status" value="1"/>
</dbReference>
<dbReference type="PANTHER" id="PTHR44688:SF16">
    <property type="entry name" value="DNA-BINDING TRANSCRIPTIONAL ACTIVATOR DEVR_DOSR"/>
    <property type="match status" value="1"/>
</dbReference>
<dbReference type="GO" id="GO:0003677">
    <property type="term" value="F:DNA binding"/>
    <property type="evidence" value="ECO:0007669"/>
    <property type="project" value="UniProtKB-KW"/>
</dbReference>
<dbReference type="Gene3D" id="1.25.40.10">
    <property type="entry name" value="Tetratricopeptide repeat domain"/>
    <property type="match status" value="1"/>
</dbReference>
<dbReference type="SUPFAM" id="SSF52540">
    <property type="entry name" value="P-loop containing nucleoside triphosphate hydrolases"/>
    <property type="match status" value="1"/>
</dbReference>
<dbReference type="PANTHER" id="PTHR44688">
    <property type="entry name" value="DNA-BINDING TRANSCRIPTIONAL ACTIVATOR DEVR_DOSR"/>
    <property type="match status" value="1"/>
</dbReference>
<organism evidence="5 6">
    <name type="scientific">Desulfocucumis palustris</name>
    <dbReference type="NCBI Taxonomy" id="1898651"/>
    <lineage>
        <taxon>Bacteria</taxon>
        <taxon>Bacillati</taxon>
        <taxon>Bacillota</taxon>
        <taxon>Clostridia</taxon>
        <taxon>Eubacteriales</taxon>
        <taxon>Desulfocucumaceae</taxon>
        <taxon>Desulfocucumis</taxon>
    </lineage>
</organism>
<dbReference type="InterPro" id="IPR041617">
    <property type="entry name" value="TPR_MalT"/>
</dbReference>
<keyword evidence="2" id="KW-0238">DNA-binding</keyword>
<evidence type="ECO:0000256" key="3">
    <source>
        <dbReference type="ARBA" id="ARBA00023163"/>
    </source>
</evidence>
<dbReference type="InterPro" id="IPR027417">
    <property type="entry name" value="P-loop_NTPase"/>
</dbReference>
<name>A0A2L2XA67_9FIRM</name>
<dbReference type="SUPFAM" id="SSF46894">
    <property type="entry name" value="C-terminal effector domain of the bipartite response regulators"/>
    <property type="match status" value="1"/>
</dbReference>
<evidence type="ECO:0000256" key="2">
    <source>
        <dbReference type="ARBA" id="ARBA00023125"/>
    </source>
</evidence>
<dbReference type="AlphaFoldDB" id="A0A2L2XA67"/>
<accession>A0A2L2XA67</accession>
<dbReference type="RefSeq" id="WP_104371527.1">
    <property type="nucleotide sequence ID" value="NZ_BFAV01000073.1"/>
</dbReference>
<dbReference type="InterPro" id="IPR059106">
    <property type="entry name" value="WHD_MalT"/>
</dbReference>
<keyword evidence="6" id="KW-1185">Reference proteome</keyword>
<dbReference type="CDD" id="cd06170">
    <property type="entry name" value="LuxR_C_like"/>
    <property type="match status" value="1"/>
</dbReference>
<feature type="domain" description="HTH luxR-type" evidence="4">
    <location>
        <begin position="802"/>
        <end position="867"/>
    </location>
</feature>
<dbReference type="SUPFAM" id="SSF48452">
    <property type="entry name" value="TPR-like"/>
    <property type="match status" value="1"/>
</dbReference>
<dbReference type="PRINTS" id="PR00038">
    <property type="entry name" value="HTHLUXR"/>
</dbReference>
<evidence type="ECO:0000259" key="4">
    <source>
        <dbReference type="PROSITE" id="PS50043"/>
    </source>
</evidence>
<dbReference type="OrthoDB" id="9789465at2"/>
<dbReference type="Gene3D" id="1.10.10.10">
    <property type="entry name" value="Winged helix-like DNA-binding domain superfamily/Winged helix DNA-binding domain"/>
    <property type="match status" value="1"/>
</dbReference>
<comment type="caution">
    <text evidence="5">The sequence shown here is derived from an EMBL/GenBank/DDBJ whole genome shotgun (WGS) entry which is preliminary data.</text>
</comment>
<protein>
    <submittedName>
        <fullName evidence="5">Transcriptional activator</fullName>
    </submittedName>
</protein>
<gene>
    <name evidence="5" type="ORF">DCCM_2182</name>
</gene>
<dbReference type="PROSITE" id="PS50043">
    <property type="entry name" value="HTH_LUXR_2"/>
    <property type="match status" value="1"/>
</dbReference>
<proteinExistence type="predicted"/>
<dbReference type="Pfam" id="PF25873">
    <property type="entry name" value="WHD_MalT"/>
    <property type="match status" value="1"/>
</dbReference>
<dbReference type="InterPro" id="IPR011990">
    <property type="entry name" value="TPR-like_helical_dom_sf"/>
</dbReference>
<evidence type="ECO:0000313" key="6">
    <source>
        <dbReference type="Proteomes" id="UP000239549"/>
    </source>
</evidence>
<sequence>MNEILIKTKLNVPVSGPGIISRQRLDHALDDGLGRRLTLVAAPAGFGKTTAVAEWLRQKGCSAGWVSLDSSDNDPVRFYSYFTAALEAALPGISHRLTPFLPYAGSFPPETFISILIDDLTSLPRDLILVLDDYQLIQEALVHESLSFLIEYMPEHTHIVLISRVEPPLSLPRLRVRGHLKVLDAADLRFNPDEVALFYRKKDIHLTGDQLRKLEACTEGWAAGLQSAVWSILGNVDITGAIEGFSGKNRYIAAYLTDEVFDKWTQAHKEFFLETSILERLTGPLCDAVTGRSGSAELLEMLVRTNSFVFSLDEDGCWYRYHHLFAEYLYGLLQERRPSRLAGLHQKATEWYENNGFIPEAVNHCMRGKDFSRAALLIERHASEILTGRATITLQEWLRALPEALVSGSIILCLAYAWTGILTEQPEVVERWLRRAEEGFRKESGKQRDRNWRNQMTGEIAIVKAYLATRRRELEEIMRLVMDAHRYTGGTSYFLKNVVFNNLEPSLLGGLFGCYGYLKLRAEAVKNKLDQKIRQFAAPYAYNGYYPVAEAEFHYERNDLDRALKCLIIGMSEAERSKNPGALVPGICIMARIHSVRGRLEEAIQVIADGEDNIRPFNQPQWLPVLAAVKARLQLEQGDIEAAEQWLRNSRLSIYDRLSVVGEYGHITLARILIARQKWDDALLLLTAWMAFAESENRLPSKIELLNLLAMVRQARGETGKAMEALQKSLALGEENGYLRRFVDEGRPLAALLRQFTLRRRKNSDGKGGVSSRYVSTLLNLVKKDAASRGQPAWGASPSDITVVLREQLTRREIQVLGLIAMELSNAEIAGELSLGLSTVKNHTSNIYAKLGVRNRIQAVERGRELGIL</sequence>
<dbReference type="Pfam" id="PF17874">
    <property type="entry name" value="TPR_MalT"/>
    <property type="match status" value="1"/>
</dbReference>
<reference evidence="6" key="1">
    <citation type="submission" date="2018-02" db="EMBL/GenBank/DDBJ databases">
        <title>Genome sequence of Desulfocucumis palustris strain NAW-5.</title>
        <authorList>
            <person name="Watanabe M."/>
            <person name="Kojima H."/>
            <person name="Fukui M."/>
        </authorList>
    </citation>
    <scope>NUCLEOTIDE SEQUENCE [LARGE SCALE GENOMIC DNA]</scope>
    <source>
        <strain evidence="6">NAW-5</strain>
    </source>
</reference>
<dbReference type="InterPro" id="IPR036388">
    <property type="entry name" value="WH-like_DNA-bd_sf"/>
</dbReference>
<keyword evidence="3" id="KW-0804">Transcription</keyword>
<dbReference type="Proteomes" id="UP000239549">
    <property type="component" value="Unassembled WGS sequence"/>
</dbReference>
<evidence type="ECO:0000313" key="5">
    <source>
        <dbReference type="EMBL" id="GBF33085.1"/>
    </source>
</evidence>
<dbReference type="SMART" id="SM00421">
    <property type="entry name" value="HTH_LUXR"/>
    <property type="match status" value="1"/>
</dbReference>
<keyword evidence="1" id="KW-0805">Transcription regulation</keyword>
<evidence type="ECO:0000256" key="1">
    <source>
        <dbReference type="ARBA" id="ARBA00023015"/>
    </source>
</evidence>